<name>A0A9P5UGA2_9AGAR</name>
<evidence type="ECO:0000313" key="3">
    <source>
        <dbReference type="Proteomes" id="UP000772434"/>
    </source>
</evidence>
<keyword evidence="3" id="KW-1185">Reference proteome</keyword>
<organism evidence="2 3">
    <name type="scientific">Rhodocollybia butyracea</name>
    <dbReference type="NCBI Taxonomy" id="206335"/>
    <lineage>
        <taxon>Eukaryota</taxon>
        <taxon>Fungi</taxon>
        <taxon>Dikarya</taxon>
        <taxon>Basidiomycota</taxon>
        <taxon>Agaricomycotina</taxon>
        <taxon>Agaricomycetes</taxon>
        <taxon>Agaricomycetidae</taxon>
        <taxon>Agaricales</taxon>
        <taxon>Marasmiineae</taxon>
        <taxon>Omphalotaceae</taxon>
        <taxon>Rhodocollybia</taxon>
    </lineage>
</organism>
<dbReference type="OrthoDB" id="3247158at2759"/>
<feature type="transmembrane region" description="Helical" evidence="1">
    <location>
        <begin position="22"/>
        <end position="41"/>
    </location>
</feature>
<proteinExistence type="predicted"/>
<comment type="caution">
    <text evidence="2">The sequence shown here is derived from an EMBL/GenBank/DDBJ whole genome shotgun (WGS) entry which is preliminary data.</text>
</comment>
<dbReference type="EMBL" id="JADNRY010000002">
    <property type="protein sequence ID" value="KAF9078154.1"/>
    <property type="molecule type" value="Genomic_DNA"/>
</dbReference>
<keyword evidence="1" id="KW-1133">Transmembrane helix</keyword>
<reference evidence="2" key="1">
    <citation type="submission" date="2020-11" db="EMBL/GenBank/DDBJ databases">
        <authorList>
            <consortium name="DOE Joint Genome Institute"/>
            <person name="Ahrendt S."/>
            <person name="Riley R."/>
            <person name="Andreopoulos W."/>
            <person name="Labutti K."/>
            <person name="Pangilinan J."/>
            <person name="Ruiz-Duenas F.J."/>
            <person name="Barrasa J.M."/>
            <person name="Sanchez-Garcia M."/>
            <person name="Camarero S."/>
            <person name="Miyauchi S."/>
            <person name="Serrano A."/>
            <person name="Linde D."/>
            <person name="Babiker R."/>
            <person name="Drula E."/>
            <person name="Ayuso-Fernandez I."/>
            <person name="Pacheco R."/>
            <person name="Padilla G."/>
            <person name="Ferreira P."/>
            <person name="Barriuso J."/>
            <person name="Kellner H."/>
            <person name="Castanera R."/>
            <person name="Alfaro M."/>
            <person name="Ramirez L."/>
            <person name="Pisabarro A.G."/>
            <person name="Kuo A."/>
            <person name="Tritt A."/>
            <person name="Lipzen A."/>
            <person name="He G."/>
            <person name="Yan M."/>
            <person name="Ng V."/>
            <person name="Cullen D."/>
            <person name="Martin F."/>
            <person name="Rosso M.-N."/>
            <person name="Henrissat B."/>
            <person name="Hibbett D."/>
            <person name="Martinez A.T."/>
            <person name="Grigoriev I.V."/>
        </authorList>
    </citation>
    <scope>NUCLEOTIDE SEQUENCE</scope>
    <source>
        <strain evidence="2">AH 40177</strain>
    </source>
</reference>
<keyword evidence="1" id="KW-0812">Transmembrane</keyword>
<dbReference type="AlphaFoldDB" id="A0A9P5UGA2"/>
<sequence>MKVVLDLHGLHANDTTEVLEEYFLVVRVFAIFVFSRLFILLRLEAEFFYSLAYVVVGEQKQYIPSFYIPVRPAGTKLVQIVERQVIKT</sequence>
<keyword evidence="1" id="KW-0472">Membrane</keyword>
<evidence type="ECO:0000313" key="2">
    <source>
        <dbReference type="EMBL" id="KAF9078154.1"/>
    </source>
</evidence>
<accession>A0A9P5UGA2</accession>
<dbReference type="Proteomes" id="UP000772434">
    <property type="component" value="Unassembled WGS sequence"/>
</dbReference>
<protein>
    <submittedName>
        <fullName evidence="2">Uncharacterized protein</fullName>
    </submittedName>
</protein>
<evidence type="ECO:0000256" key="1">
    <source>
        <dbReference type="SAM" id="Phobius"/>
    </source>
</evidence>
<gene>
    <name evidence="2" type="ORF">BDP27DRAFT_346884</name>
</gene>